<name>A0A8X6YGH0_9ARAC</name>
<dbReference type="AlphaFoldDB" id="A0A8X6YGH0"/>
<dbReference type="Proteomes" id="UP000886998">
    <property type="component" value="Unassembled WGS sequence"/>
</dbReference>
<dbReference type="OrthoDB" id="6435150at2759"/>
<dbReference type="EMBL" id="BMAV01018137">
    <property type="protein sequence ID" value="GFY70258.1"/>
    <property type="molecule type" value="Genomic_DNA"/>
</dbReference>
<evidence type="ECO:0000313" key="1">
    <source>
        <dbReference type="EMBL" id="GFY70258.1"/>
    </source>
</evidence>
<gene>
    <name evidence="1" type="ORF">TNIN_410331</name>
</gene>
<accession>A0A8X6YGH0</accession>
<sequence length="163" mass="19179">MNEIVQPDSKLIDLRKIITGSENYEKGFVKGLLYMVIKEREKGERETEGEREKAKTEFELEELRLQNFNIKTESNHLNSDTMDMHNERWVSTLRGVGVNDFEKLEDLFITEQLKKGISATTQEHLVDDWSNLINPKELADELDAYENGREEKQKRGYHLQMME</sequence>
<reference evidence="1" key="1">
    <citation type="submission" date="2020-08" db="EMBL/GenBank/DDBJ databases">
        <title>Multicomponent nature underlies the extraordinary mechanical properties of spider dragline silk.</title>
        <authorList>
            <person name="Kono N."/>
            <person name="Nakamura H."/>
            <person name="Mori M."/>
            <person name="Yoshida Y."/>
            <person name="Ohtoshi R."/>
            <person name="Malay A.D."/>
            <person name="Moran D.A.P."/>
            <person name="Tomita M."/>
            <person name="Numata K."/>
            <person name="Arakawa K."/>
        </authorList>
    </citation>
    <scope>NUCLEOTIDE SEQUENCE</scope>
</reference>
<keyword evidence="2" id="KW-1185">Reference proteome</keyword>
<evidence type="ECO:0000313" key="2">
    <source>
        <dbReference type="Proteomes" id="UP000886998"/>
    </source>
</evidence>
<protein>
    <submittedName>
        <fullName evidence="1">Uncharacterized protein</fullName>
    </submittedName>
</protein>
<proteinExistence type="predicted"/>
<comment type="caution">
    <text evidence="1">The sequence shown here is derived from an EMBL/GenBank/DDBJ whole genome shotgun (WGS) entry which is preliminary data.</text>
</comment>
<organism evidence="1 2">
    <name type="scientific">Trichonephila inaurata madagascariensis</name>
    <dbReference type="NCBI Taxonomy" id="2747483"/>
    <lineage>
        <taxon>Eukaryota</taxon>
        <taxon>Metazoa</taxon>
        <taxon>Ecdysozoa</taxon>
        <taxon>Arthropoda</taxon>
        <taxon>Chelicerata</taxon>
        <taxon>Arachnida</taxon>
        <taxon>Araneae</taxon>
        <taxon>Araneomorphae</taxon>
        <taxon>Entelegynae</taxon>
        <taxon>Araneoidea</taxon>
        <taxon>Nephilidae</taxon>
        <taxon>Trichonephila</taxon>
        <taxon>Trichonephila inaurata</taxon>
    </lineage>
</organism>